<comment type="caution">
    <text evidence="1">The sequence shown here is derived from an EMBL/GenBank/DDBJ whole genome shotgun (WGS) entry which is preliminary data.</text>
</comment>
<proteinExistence type="predicted"/>
<dbReference type="OrthoDB" id="2995895at2759"/>
<accession>A0A8H5BKV9</accession>
<sequence>MQIVRTGSATLSRLPWELFHSIGLEIPLNILSSTLLWLSLTNKHIYDKTRSLLYFRLVLAHEDAAAAVFDTIQRTPSIGNIVREVYVLSERSIEMLARTVNMRSYKFLGGLKDIVSQGLLPNLTSIGIYKQSRWTFDGIPMSHVQDYSLSESFWGELASMAPRLRHVTVRMLADDFLSPWVDFTVVERIAVHKRLAVFSLSIGELDLDVDSAPIKVQLLKNVEIMQHSIRSLTLGPPEIYKENDITPIISLVFDNLRTLELHGFGSADSPGADNALEMQGKVVRAEYNNWTTAKPYSSQGVFKALPNIVSGFS</sequence>
<evidence type="ECO:0000313" key="1">
    <source>
        <dbReference type="EMBL" id="KAF5325157.1"/>
    </source>
</evidence>
<dbReference type="AlphaFoldDB" id="A0A8H5BKV9"/>
<gene>
    <name evidence="1" type="ORF">D9619_009933</name>
</gene>
<dbReference type="EMBL" id="JAACJJ010000015">
    <property type="protein sequence ID" value="KAF5325157.1"/>
    <property type="molecule type" value="Genomic_DNA"/>
</dbReference>
<dbReference type="Proteomes" id="UP000567179">
    <property type="component" value="Unassembled WGS sequence"/>
</dbReference>
<reference evidence="1 2" key="1">
    <citation type="journal article" date="2020" name="ISME J.">
        <title>Uncovering the hidden diversity of litter-decomposition mechanisms in mushroom-forming fungi.</title>
        <authorList>
            <person name="Floudas D."/>
            <person name="Bentzer J."/>
            <person name="Ahren D."/>
            <person name="Johansson T."/>
            <person name="Persson P."/>
            <person name="Tunlid A."/>
        </authorList>
    </citation>
    <scope>NUCLEOTIDE SEQUENCE [LARGE SCALE GENOMIC DNA]</scope>
    <source>
        <strain evidence="1 2">CBS 101986</strain>
    </source>
</reference>
<name>A0A8H5BKV9_9AGAR</name>
<organism evidence="1 2">
    <name type="scientific">Psilocybe cf. subviscida</name>
    <dbReference type="NCBI Taxonomy" id="2480587"/>
    <lineage>
        <taxon>Eukaryota</taxon>
        <taxon>Fungi</taxon>
        <taxon>Dikarya</taxon>
        <taxon>Basidiomycota</taxon>
        <taxon>Agaricomycotina</taxon>
        <taxon>Agaricomycetes</taxon>
        <taxon>Agaricomycetidae</taxon>
        <taxon>Agaricales</taxon>
        <taxon>Agaricineae</taxon>
        <taxon>Strophariaceae</taxon>
        <taxon>Psilocybe</taxon>
    </lineage>
</organism>
<evidence type="ECO:0000313" key="2">
    <source>
        <dbReference type="Proteomes" id="UP000567179"/>
    </source>
</evidence>
<protein>
    <submittedName>
        <fullName evidence="1">Uncharacterized protein</fullName>
    </submittedName>
</protein>
<keyword evidence="2" id="KW-1185">Reference proteome</keyword>